<dbReference type="Proteomes" id="UP000249451">
    <property type="component" value="Unassembled WGS sequence"/>
</dbReference>
<protein>
    <submittedName>
        <fullName evidence="1">Transcriptional regulator</fullName>
    </submittedName>
</protein>
<organism evidence="1 2">
    <name type="scientific">Corynebacterium urealyticum</name>
    <dbReference type="NCBI Taxonomy" id="43771"/>
    <lineage>
        <taxon>Bacteria</taxon>
        <taxon>Bacillati</taxon>
        <taxon>Actinomycetota</taxon>
        <taxon>Actinomycetes</taxon>
        <taxon>Mycobacteriales</taxon>
        <taxon>Corynebacteriaceae</taxon>
        <taxon>Corynebacterium</taxon>
    </lineage>
</organism>
<proteinExistence type="predicted"/>
<name>A0A2W5AV17_9CORY</name>
<reference evidence="1 2" key="1">
    <citation type="submission" date="2017-11" db="EMBL/GenBank/DDBJ databases">
        <title>Infants hospitalized years apart are colonized by the same room-sourced microbial strains.</title>
        <authorList>
            <person name="Brooks B."/>
            <person name="Olm M.R."/>
            <person name="Firek B.A."/>
            <person name="Baker R."/>
            <person name="Thomas B.C."/>
            <person name="Morowitz M.J."/>
            <person name="Banfield J.F."/>
        </authorList>
    </citation>
    <scope>NUCLEOTIDE SEQUENCE [LARGE SCALE GENOMIC DNA]</scope>
    <source>
        <strain evidence="1">S2_012_000_R3_87</strain>
    </source>
</reference>
<evidence type="ECO:0000313" key="1">
    <source>
        <dbReference type="EMBL" id="PZO97322.1"/>
    </source>
</evidence>
<feature type="non-terminal residue" evidence="1">
    <location>
        <position position="1"/>
    </location>
</feature>
<dbReference type="EMBL" id="QFNY01000427">
    <property type="protein sequence ID" value="PZO97322.1"/>
    <property type="molecule type" value="Genomic_DNA"/>
</dbReference>
<dbReference type="AlphaFoldDB" id="A0A2W5AV17"/>
<accession>A0A2W5AV17</accession>
<comment type="caution">
    <text evidence="1">The sequence shown here is derived from an EMBL/GenBank/DDBJ whole genome shotgun (WGS) entry which is preliminary data.</text>
</comment>
<evidence type="ECO:0000313" key="2">
    <source>
        <dbReference type="Proteomes" id="UP000249451"/>
    </source>
</evidence>
<sequence length="34" mass="3611">ANIVDSERLGREVRYTLAAPKVLPLLADASLATS</sequence>
<gene>
    <name evidence="1" type="ORF">DI609_13400</name>
</gene>